<evidence type="ECO:0000313" key="4">
    <source>
        <dbReference type="Proteomes" id="UP000194450"/>
    </source>
</evidence>
<keyword evidence="3" id="KW-0132">Cell division</keyword>
<sequence length="182" mass="20933">MRASDQWFWQYNESIERLTVVLSEELVHHVPYKASKLVAMVEGDFPFDCDDAQQFQHAFDYLESFDQIPPVTVMATALNAAAWLRFGRPQMPQSWHFQQSETNQLPADKKLCELNSGFTKGLFYIVDSDDEFAVCMLLDREMAVSDIKTLKQFDTVKVLLNRLQPSTIDPVSDNSYSQQHTA</sequence>
<dbReference type="GO" id="GO:0051301">
    <property type="term" value="P:cell division"/>
    <property type="evidence" value="ECO:0007669"/>
    <property type="project" value="UniProtKB-KW"/>
</dbReference>
<keyword evidence="4" id="KW-1185">Reference proteome</keyword>
<dbReference type="InterPro" id="IPR048373">
    <property type="entry name" value="ZapC_N"/>
</dbReference>
<gene>
    <name evidence="3" type="ORF">SAMN06297229_1332</name>
</gene>
<keyword evidence="3" id="KW-0131">Cell cycle</keyword>
<evidence type="ECO:0000313" key="3">
    <source>
        <dbReference type="EMBL" id="SMQ65690.1"/>
    </source>
</evidence>
<accession>A0A1Y6EXH0</accession>
<evidence type="ECO:0000259" key="2">
    <source>
        <dbReference type="Pfam" id="PF21083"/>
    </source>
</evidence>
<dbReference type="EMBL" id="FXWH01000001">
    <property type="protein sequence ID" value="SMQ65690.1"/>
    <property type="molecule type" value="Genomic_DNA"/>
</dbReference>
<evidence type="ECO:0000259" key="1">
    <source>
        <dbReference type="Pfam" id="PF07126"/>
    </source>
</evidence>
<name>A0A1Y6EXH0_9GAMM</name>
<dbReference type="OrthoDB" id="5765005at2"/>
<dbReference type="AlphaFoldDB" id="A0A1Y6EXH0"/>
<feature type="domain" description="Cell-division protein ZapC C-terminal" evidence="1">
    <location>
        <begin position="89"/>
        <end position="166"/>
    </location>
</feature>
<dbReference type="Pfam" id="PF07126">
    <property type="entry name" value="ZapC_C"/>
    <property type="match status" value="1"/>
</dbReference>
<protein>
    <submittedName>
        <fullName evidence="3">Cell division protein ZapC</fullName>
    </submittedName>
</protein>
<feature type="domain" description="Cell-division protein ZapC N-terminal" evidence="2">
    <location>
        <begin position="2"/>
        <end position="86"/>
    </location>
</feature>
<dbReference type="Pfam" id="PF21083">
    <property type="entry name" value="ZapC_N"/>
    <property type="match status" value="1"/>
</dbReference>
<dbReference type="InterPro" id="IPR048372">
    <property type="entry name" value="ZapC_C"/>
</dbReference>
<reference evidence="4" key="1">
    <citation type="submission" date="2017-04" db="EMBL/GenBank/DDBJ databases">
        <authorList>
            <person name="Varghese N."/>
            <person name="Submissions S."/>
        </authorList>
    </citation>
    <scope>NUCLEOTIDE SEQUENCE [LARGE SCALE GENOMIC DNA]</scope>
</reference>
<organism evidence="3 4">
    <name type="scientific">Pseudidiomarina planktonica</name>
    <dbReference type="NCBI Taxonomy" id="1323738"/>
    <lineage>
        <taxon>Bacteria</taxon>
        <taxon>Pseudomonadati</taxon>
        <taxon>Pseudomonadota</taxon>
        <taxon>Gammaproteobacteria</taxon>
        <taxon>Alteromonadales</taxon>
        <taxon>Idiomarinaceae</taxon>
        <taxon>Pseudidiomarina</taxon>
    </lineage>
</organism>
<dbReference type="Proteomes" id="UP000194450">
    <property type="component" value="Unassembled WGS sequence"/>
</dbReference>
<dbReference type="RefSeq" id="WP_086434420.1">
    <property type="nucleotide sequence ID" value="NZ_FXWH01000001.1"/>
</dbReference>
<proteinExistence type="predicted"/>